<dbReference type="EMBL" id="KB708068">
    <property type="protein sequence ID" value="EMR81791.1"/>
    <property type="molecule type" value="Genomic_DNA"/>
</dbReference>
<evidence type="ECO:0000256" key="1">
    <source>
        <dbReference type="SAM" id="MobiDB-lite"/>
    </source>
</evidence>
<evidence type="ECO:0000313" key="3">
    <source>
        <dbReference type="Proteomes" id="UP000012045"/>
    </source>
</evidence>
<sequence length="403" mass="45274">MAPTSRPTLIFTYPISTLTAGARFNWTPIHTSVFEKFIHDHDLQSAQCSERSKYPIDELVVELGLKKYEDCVNRKGEEIMSIIMGKIRNKLHRVQRDLRVRRVMAEEEVAREERDEGSGEGEGEGEASEKLGGGEGGGNKFGYNIIFNNYTTNNNSKHSRTPATGAKRKRPPENQQSVIPSTLSSKSRTTTPSFKAQTTTPNSTIFGSSNNSDDGEEDDGSSSDQGTVVIETAKWAKEQRKRVSSRQNRKDSTSPTAMSIDLHPSAPSSRRSSRYSSSRQSSSSTNYREENKSDMDMDIDNDYEQLNRRHYGHSSSQPQPQSQTQHENQPSPPHTPYVTQNPSFSSPSFFSNSDEVRGPSQEQAQQNVQMSLYAYLRGVHPRASEDEVKELVIRYIDSMGIFR</sequence>
<accession>M7TEA7</accession>
<feature type="region of interest" description="Disordered" evidence="1">
    <location>
        <begin position="310"/>
        <end position="365"/>
    </location>
</feature>
<dbReference type="AlphaFoldDB" id="M7TEA7"/>
<name>M7TEA7_BOTF1</name>
<feature type="region of interest" description="Disordered" evidence="1">
    <location>
        <begin position="150"/>
        <end position="296"/>
    </location>
</feature>
<dbReference type="HOGENOM" id="CLU_683323_0_0_1"/>
<organism evidence="2 3">
    <name type="scientific">Botryotinia fuckeliana (strain BcDW1)</name>
    <name type="common">Noble rot fungus</name>
    <name type="synonym">Botrytis cinerea</name>
    <dbReference type="NCBI Taxonomy" id="1290391"/>
    <lineage>
        <taxon>Eukaryota</taxon>
        <taxon>Fungi</taxon>
        <taxon>Dikarya</taxon>
        <taxon>Ascomycota</taxon>
        <taxon>Pezizomycotina</taxon>
        <taxon>Leotiomycetes</taxon>
        <taxon>Helotiales</taxon>
        <taxon>Sclerotiniaceae</taxon>
        <taxon>Botrytis</taxon>
    </lineage>
</organism>
<feature type="compositionally biased region" description="Low complexity" evidence="1">
    <location>
        <begin position="341"/>
        <end position="353"/>
    </location>
</feature>
<reference evidence="3" key="1">
    <citation type="journal article" date="2013" name="Genome Announc.">
        <title>Draft genome sequence of Botrytis cinerea BcDW1, inoculum for noble rot of grape berries.</title>
        <authorList>
            <person name="Blanco-Ulate B."/>
            <person name="Allen G."/>
            <person name="Powell A.L."/>
            <person name="Cantu D."/>
        </authorList>
    </citation>
    <scope>NUCLEOTIDE SEQUENCE [LARGE SCALE GENOMIC DNA]</scope>
    <source>
        <strain evidence="3">BcDW1</strain>
    </source>
</reference>
<proteinExistence type="predicted"/>
<feature type="region of interest" description="Disordered" evidence="1">
    <location>
        <begin position="107"/>
        <end position="138"/>
    </location>
</feature>
<feature type="compositionally biased region" description="Low complexity" evidence="1">
    <location>
        <begin position="314"/>
        <end position="323"/>
    </location>
</feature>
<dbReference type="Proteomes" id="UP000012045">
    <property type="component" value="Unassembled WGS sequence"/>
</dbReference>
<evidence type="ECO:0000313" key="2">
    <source>
        <dbReference type="EMBL" id="EMR81791.1"/>
    </source>
</evidence>
<gene>
    <name evidence="2" type="ORF">BcDW1_9710</name>
</gene>
<feature type="compositionally biased region" description="Low complexity" evidence="1">
    <location>
        <begin position="268"/>
        <end position="284"/>
    </location>
</feature>
<protein>
    <submittedName>
        <fullName evidence="2">Uncharacterized protein</fullName>
    </submittedName>
</protein>
<feature type="compositionally biased region" description="Polar residues" evidence="1">
    <location>
        <begin position="173"/>
        <end position="206"/>
    </location>
</feature>